<keyword evidence="1" id="KW-0472">Membrane</keyword>
<keyword evidence="1" id="KW-1133">Transmembrane helix</keyword>
<dbReference type="EMBL" id="CP031229">
    <property type="protein sequence ID" value="AXH95427.1"/>
    <property type="molecule type" value="Genomic_DNA"/>
</dbReference>
<accession>A0A345NK69</accession>
<name>A0A345NK69_9MICO</name>
<keyword evidence="1" id="KW-0812">Transmembrane</keyword>
<feature type="transmembrane region" description="Helical" evidence="1">
    <location>
        <begin position="21"/>
        <end position="46"/>
    </location>
</feature>
<proteinExistence type="predicted"/>
<evidence type="ECO:0000256" key="1">
    <source>
        <dbReference type="SAM" id="Phobius"/>
    </source>
</evidence>
<gene>
    <name evidence="2" type="ORF">DV701_04150</name>
</gene>
<keyword evidence="3" id="KW-1185">Reference proteome</keyword>
<sequence length="209" mass="22466">MRRLKTAPLRRGQLLTGTWCSFGRLVTSPAWIGTVLLVCLALTLVSSHIPDLSEGRLSVLGSPPLGWFWTTAIAAAATPQFLFLVAGLHALRHTLKGDLRTAVIRGCSTHMACRLGVPAVASVVLRDERSGGVFVEDLCAFPRSHRAGSALGSAMVAELDRRSSIARATCRPAMVPLYTDFGFRCTGWTRSTSSPVRPLVIMERDPGGP</sequence>
<reference evidence="2 3" key="1">
    <citation type="submission" date="2018-07" db="EMBL/GenBank/DDBJ databases">
        <title>Complete genome sequencing of Ornithinimicrobium sp. AMA3305.</title>
        <authorList>
            <person name="Bae J.-W."/>
        </authorList>
    </citation>
    <scope>NUCLEOTIDE SEQUENCE [LARGE SCALE GENOMIC DNA]</scope>
    <source>
        <strain evidence="2 3">AMA3305</strain>
    </source>
</reference>
<dbReference type="KEGG" id="orn:DV701_04150"/>
<evidence type="ECO:0000313" key="2">
    <source>
        <dbReference type="EMBL" id="AXH95427.1"/>
    </source>
</evidence>
<dbReference type="Proteomes" id="UP000253790">
    <property type="component" value="Chromosome"/>
</dbReference>
<organism evidence="2 3">
    <name type="scientific">Ornithinimicrobium avium</name>
    <dbReference type="NCBI Taxonomy" id="2283195"/>
    <lineage>
        <taxon>Bacteria</taxon>
        <taxon>Bacillati</taxon>
        <taxon>Actinomycetota</taxon>
        <taxon>Actinomycetes</taxon>
        <taxon>Micrococcales</taxon>
        <taxon>Ornithinimicrobiaceae</taxon>
        <taxon>Ornithinimicrobium</taxon>
    </lineage>
</organism>
<feature type="transmembrane region" description="Helical" evidence="1">
    <location>
        <begin position="66"/>
        <end position="91"/>
    </location>
</feature>
<dbReference type="AlphaFoldDB" id="A0A345NK69"/>
<evidence type="ECO:0000313" key="3">
    <source>
        <dbReference type="Proteomes" id="UP000253790"/>
    </source>
</evidence>
<protein>
    <submittedName>
        <fullName evidence="2">Uncharacterized protein</fullName>
    </submittedName>
</protein>